<organism evidence="6 7">
    <name type="scientific">Microbacterium ureisolvens</name>
    <dbReference type="NCBI Taxonomy" id="2781186"/>
    <lineage>
        <taxon>Bacteria</taxon>
        <taxon>Bacillati</taxon>
        <taxon>Actinomycetota</taxon>
        <taxon>Actinomycetes</taxon>
        <taxon>Micrococcales</taxon>
        <taxon>Microbacteriaceae</taxon>
        <taxon>Microbacterium</taxon>
    </lineage>
</organism>
<comment type="caution">
    <text evidence="6">The sequence shown here is derived from an EMBL/GenBank/DDBJ whole genome shotgun (WGS) entry which is preliminary data.</text>
</comment>
<evidence type="ECO:0000313" key="6">
    <source>
        <dbReference type="EMBL" id="MBW9108926.1"/>
    </source>
</evidence>
<sequence length="201" mass="21917">MTPVTSIVAADPQRDARVLQRWLADPHAAFWGMGGLSADEVREYLAGVVADPDQDAWLGLVDAVPTFFAETYDPAQVLLRGIHDPLPGDLGMHVLIAPPEGEPRHGLTDVVFATVMAWCFDGLGARRVVVEPDARNLRIRRKNVRAGFTELREVSIDEGERTKTAVLSVCTRDDYARSELAAVAARETAPAPEFARTGISE</sequence>
<evidence type="ECO:0000313" key="7">
    <source>
        <dbReference type="Proteomes" id="UP000777440"/>
    </source>
</evidence>
<reference evidence="6 7" key="1">
    <citation type="journal article" date="2021" name="MBio">
        <title>Poor Competitiveness of Bradyrhizobium in Pigeon Pea Root Colonization in Indian Soils.</title>
        <authorList>
            <person name="Chalasani D."/>
            <person name="Basu A."/>
            <person name="Pullabhotla S.V.S.R.N."/>
            <person name="Jorrin B."/>
            <person name="Neal A.L."/>
            <person name="Poole P.S."/>
            <person name="Podile A.R."/>
            <person name="Tkacz A."/>
        </authorList>
    </citation>
    <scope>NUCLEOTIDE SEQUENCE [LARGE SCALE GENOMIC DNA]</scope>
    <source>
        <strain evidence="6 7">HU12</strain>
    </source>
</reference>
<evidence type="ECO:0000256" key="4">
    <source>
        <dbReference type="ARBA" id="ARBA00031122"/>
    </source>
</evidence>
<keyword evidence="7" id="KW-1185">Reference proteome</keyword>
<comment type="pathway">
    <text evidence="2">Siderophore biosynthesis; mycobactin biosynthesis.</text>
</comment>
<name>A0ABS7HUA0_9MICO</name>
<dbReference type="InterPro" id="IPR016181">
    <property type="entry name" value="Acyl_CoA_acyltransferase"/>
</dbReference>
<dbReference type="PANTHER" id="PTHR31438">
    <property type="entry name" value="LYSINE N-ACYLTRANSFERASE C17G9.06C-RELATED"/>
    <property type="match status" value="1"/>
</dbReference>
<dbReference type="Gene3D" id="3.40.630.30">
    <property type="match status" value="1"/>
</dbReference>
<feature type="domain" description="Acyltransferase MbtK/IucB-like conserved" evidence="5">
    <location>
        <begin position="8"/>
        <end position="55"/>
    </location>
</feature>
<gene>
    <name evidence="6" type="ORF">JNB61_04000</name>
</gene>
<dbReference type="Proteomes" id="UP000777440">
    <property type="component" value="Unassembled WGS sequence"/>
</dbReference>
<evidence type="ECO:0000259" key="5">
    <source>
        <dbReference type="SMART" id="SM01006"/>
    </source>
</evidence>
<dbReference type="SMART" id="SM01006">
    <property type="entry name" value="AlcB"/>
    <property type="match status" value="1"/>
</dbReference>
<evidence type="ECO:0000256" key="2">
    <source>
        <dbReference type="ARBA" id="ARBA00005102"/>
    </source>
</evidence>
<evidence type="ECO:0000256" key="1">
    <source>
        <dbReference type="ARBA" id="ARBA00003818"/>
    </source>
</evidence>
<proteinExistence type="predicted"/>
<dbReference type="RefSeq" id="WP_220338793.1">
    <property type="nucleotide sequence ID" value="NZ_JAEUAX010000001.1"/>
</dbReference>
<comment type="function">
    <text evidence="1">Acyltransferase required for the direct transfer of medium- to long-chain fatty acyl moieties from a carrier protein (MbtL) on to the epsilon-amino group of lysine residue in the mycobactin core.</text>
</comment>
<dbReference type="PANTHER" id="PTHR31438:SF1">
    <property type="entry name" value="LYSINE N-ACYLTRANSFERASE C17G9.06C-RELATED"/>
    <property type="match status" value="1"/>
</dbReference>
<dbReference type="Pfam" id="PF13523">
    <property type="entry name" value="Acetyltransf_8"/>
    <property type="match status" value="1"/>
</dbReference>
<dbReference type="SUPFAM" id="SSF55729">
    <property type="entry name" value="Acyl-CoA N-acyltransferases (Nat)"/>
    <property type="match status" value="1"/>
</dbReference>
<dbReference type="EMBL" id="JAEUAX010000001">
    <property type="protein sequence ID" value="MBW9108926.1"/>
    <property type="molecule type" value="Genomic_DNA"/>
</dbReference>
<evidence type="ECO:0000256" key="3">
    <source>
        <dbReference type="ARBA" id="ARBA00020586"/>
    </source>
</evidence>
<accession>A0ABS7HUA0</accession>
<protein>
    <recommendedName>
        <fullName evidence="3">Lysine N-acyltransferase MbtK</fullName>
    </recommendedName>
    <alternativeName>
        <fullName evidence="4">Mycobactin synthase protein K</fullName>
    </alternativeName>
</protein>
<dbReference type="InterPro" id="IPR019432">
    <property type="entry name" value="Acyltransferase_MbtK/IucB-like"/>
</dbReference>